<dbReference type="PRINTS" id="PR00291">
    <property type="entry name" value="KUNITZINHBTR"/>
</dbReference>
<reference evidence="4" key="1">
    <citation type="journal article" date="2021" name="Nat. Commun.">
        <title>Genomic analyses provide insights into spinach domestication and the genetic basis of agronomic traits.</title>
        <authorList>
            <person name="Cai X."/>
            <person name="Sun X."/>
            <person name="Xu C."/>
            <person name="Sun H."/>
            <person name="Wang X."/>
            <person name="Ge C."/>
            <person name="Zhang Z."/>
            <person name="Wang Q."/>
            <person name="Fei Z."/>
            <person name="Jiao C."/>
            <person name="Wang Q."/>
        </authorList>
    </citation>
    <scope>NUCLEOTIDE SEQUENCE [LARGE SCALE GENOMIC DNA]</scope>
    <source>
        <strain evidence="4">cv. Varoflay</strain>
    </source>
</reference>
<name>A0A9R0I765_SPIOL</name>
<keyword evidence="2" id="KW-1015">Disulfide bond</keyword>
<dbReference type="Gene3D" id="2.80.10.50">
    <property type="match status" value="1"/>
</dbReference>
<dbReference type="GeneID" id="110782823"/>
<dbReference type="RefSeq" id="XP_021842764.2">
    <property type="nucleotide sequence ID" value="XM_021987072.2"/>
</dbReference>
<evidence type="ECO:0000313" key="4">
    <source>
        <dbReference type="Proteomes" id="UP000813463"/>
    </source>
</evidence>
<dbReference type="AlphaFoldDB" id="A0A9R0I765"/>
<protein>
    <submittedName>
        <fullName evidence="5">Kunitz trypsin inhibitor 5</fullName>
    </submittedName>
</protein>
<dbReference type="Proteomes" id="UP000813463">
    <property type="component" value="Chromosome 1"/>
</dbReference>
<dbReference type="InterPro" id="IPR011065">
    <property type="entry name" value="Kunitz_inhibitor_STI-like_sf"/>
</dbReference>
<dbReference type="CDD" id="cd23375">
    <property type="entry name" value="beta-trefoil_STI_VvMLP-like"/>
    <property type="match status" value="1"/>
</dbReference>
<keyword evidence="3" id="KW-0732">Signal</keyword>
<proteinExistence type="inferred from homology"/>
<accession>A0A9R0I765</accession>
<dbReference type="SUPFAM" id="SSF50386">
    <property type="entry name" value="STI-like"/>
    <property type="match status" value="1"/>
</dbReference>
<dbReference type="PANTHER" id="PTHR33107:SF81">
    <property type="entry name" value="TRYPSIN INHIBITOR A"/>
    <property type="match status" value="1"/>
</dbReference>
<evidence type="ECO:0000256" key="1">
    <source>
        <dbReference type="ARBA" id="ARBA00005440"/>
    </source>
</evidence>
<gene>
    <name evidence="5" type="primary">LOC110782823</name>
</gene>
<keyword evidence="4" id="KW-1185">Reference proteome</keyword>
<dbReference type="KEGG" id="soe:110782823"/>
<reference evidence="5" key="2">
    <citation type="submission" date="2025-08" db="UniProtKB">
        <authorList>
            <consortium name="RefSeq"/>
        </authorList>
    </citation>
    <scope>IDENTIFICATION</scope>
    <source>
        <tissue evidence="5">Leaf</tissue>
    </source>
</reference>
<evidence type="ECO:0000256" key="3">
    <source>
        <dbReference type="SAM" id="SignalP"/>
    </source>
</evidence>
<comment type="similarity">
    <text evidence="1">Belongs to the protease inhibitor I3 (leguminous Kunitz-type inhibitor) family.</text>
</comment>
<dbReference type="SMART" id="SM00452">
    <property type="entry name" value="STI"/>
    <property type="match status" value="1"/>
</dbReference>
<dbReference type="PROSITE" id="PS00283">
    <property type="entry name" value="SOYBEAN_KUNITZ"/>
    <property type="match status" value="1"/>
</dbReference>
<dbReference type="GO" id="GO:0004866">
    <property type="term" value="F:endopeptidase inhibitor activity"/>
    <property type="evidence" value="ECO:0007669"/>
    <property type="project" value="InterPro"/>
</dbReference>
<feature type="signal peptide" evidence="3">
    <location>
        <begin position="1"/>
        <end position="24"/>
    </location>
</feature>
<feature type="chain" id="PRO_5047004986" evidence="3">
    <location>
        <begin position="25"/>
        <end position="206"/>
    </location>
</feature>
<evidence type="ECO:0000256" key="2">
    <source>
        <dbReference type="ARBA" id="ARBA00023157"/>
    </source>
</evidence>
<evidence type="ECO:0000313" key="5">
    <source>
        <dbReference type="RefSeq" id="XP_021842764.2"/>
    </source>
</evidence>
<dbReference type="InterPro" id="IPR002160">
    <property type="entry name" value="Prot_inh_Kunz-lg"/>
</dbReference>
<dbReference type="PANTHER" id="PTHR33107">
    <property type="entry name" value="KUNITZ TRYPSIN INHIBITOR 2"/>
    <property type="match status" value="1"/>
</dbReference>
<dbReference type="Pfam" id="PF00197">
    <property type="entry name" value="Kunitz_legume"/>
    <property type="match status" value="1"/>
</dbReference>
<sequence>MIHYFLSAATILLFLSLSPPTTTAANPAVLDINGHPLRPRSNYYILPVVRGRGGGLTMLSKNTTEVCPLYVAQENHEVSNGLPLKFYSVNPKDTKIFVSTDLNFVFDASTICVQSNTWELTIDEETGRRYIGVGGEIGNPGVQTVSNWFKIEKAGSGKYDYKIVYCAGVCNFCKIMCGDIGAFVEEDGRRLLGFSGQPLLVRFKKA</sequence>
<organism evidence="4 5">
    <name type="scientific">Spinacia oleracea</name>
    <name type="common">Spinach</name>
    <dbReference type="NCBI Taxonomy" id="3562"/>
    <lineage>
        <taxon>Eukaryota</taxon>
        <taxon>Viridiplantae</taxon>
        <taxon>Streptophyta</taxon>
        <taxon>Embryophyta</taxon>
        <taxon>Tracheophyta</taxon>
        <taxon>Spermatophyta</taxon>
        <taxon>Magnoliopsida</taxon>
        <taxon>eudicotyledons</taxon>
        <taxon>Gunneridae</taxon>
        <taxon>Pentapetalae</taxon>
        <taxon>Caryophyllales</taxon>
        <taxon>Chenopodiaceae</taxon>
        <taxon>Chenopodioideae</taxon>
        <taxon>Anserineae</taxon>
        <taxon>Spinacia</taxon>
    </lineage>
</organism>